<evidence type="ECO:0000313" key="9">
    <source>
        <dbReference type="Proteomes" id="UP000050741"/>
    </source>
</evidence>
<name>A0A183CHY7_GLOPA</name>
<feature type="transmembrane region" description="Helical" evidence="8">
    <location>
        <begin position="939"/>
        <end position="962"/>
    </location>
</feature>
<dbReference type="SUPFAM" id="SSF52540">
    <property type="entry name" value="P-loop containing nucleoside triphosphate hydrolases"/>
    <property type="match status" value="1"/>
</dbReference>
<feature type="compositionally biased region" description="Polar residues" evidence="7">
    <location>
        <begin position="1019"/>
        <end position="1028"/>
    </location>
</feature>
<evidence type="ECO:0000256" key="7">
    <source>
        <dbReference type="SAM" id="MobiDB-lite"/>
    </source>
</evidence>
<comment type="subcellular location">
    <subcellularLocation>
        <location evidence="1">Cell membrane</location>
        <topology evidence="1">Multi-pass membrane protein</topology>
    </subcellularLocation>
</comment>
<dbReference type="InterPro" id="IPR027417">
    <property type="entry name" value="P-loop_NTPase"/>
</dbReference>
<feature type="region of interest" description="Disordered" evidence="7">
    <location>
        <begin position="1019"/>
        <end position="1047"/>
    </location>
</feature>
<feature type="compositionally biased region" description="Basic and acidic residues" evidence="7">
    <location>
        <begin position="610"/>
        <end position="620"/>
    </location>
</feature>
<sequence length="1047" mass="117692">MVEFPHALRVDGRFQLVALTYSPVYSPADVFGFAVFTSDGARLTDVVSLDQAHSHWSQLCEEEKETRTKIVVTAVVILLTALVGYCLAGYLTLLFLGLDTGLFKWNTYYQYVQAMDQPAVAPYLTKIKAAGVVGFSLPIVACLVALFFVLKPKKKSLHGDARFAQAADLAKHGLFKKTDNGIVVGSFGGKLVRLSGQQFVILAAPTRSGKGVGVVIPNLLEYGESVVVLDIKQENFDLTSGWRASQGHEVFLFNPFAEDRRTHRWNPLSYVSDDQAFRVSELMSIAAMLYPDGSDEQKFWISQARNAFMAFTLYLFENWDDERRQGFPVKYLKALSEQKFLSGNARSAFANLLSQADETFASIMGTFKEPLNAWINPGNFNHHFCNGKVICVGDITADELAHTCYGKWFSHYPGNVLKLSPGPGVQRIIFCYLADEENLVAKVAQNIHTFTKSDLELTFVLAKARDDLWLDNKKQCMQLARSFNCGFYVNHRRPRETKLIADRILGESQPPALDPNPSTSSGKSRKGPSMAQRTVSSLLLVSLFGLLACQPISGAASPPQRLGGVGMPSINPIRDNGRRERRSPGPQLTSAGMRYAEKLDDFSTGTDDPINNRHATDNRANRSINPDNHSNAHCTATLGSNNPNDSDNNVETTMDYDKASNPSNNHPKTPDNHSVYDDHHHAVLRTTIERPAGIRNKKADTFRSADHQRKRRQRVLWQPLRIDLYVRIHEPEEIPSAWHCAIKRTTETYYTNLFGDHFVDVEKEFPTVDERSCTLMARQQVCSVAKTEMLHQGDQVWATSDEVEVAFPGAFAGLFKGRQSSTATNCFAQRASLFVKRHNLDLLSPVHQLKNCFYSSGFCQLPDNTNSTRFPHINEFEELETFKAKQEQQSSDRAEALGALPGGIEGWTARWFKGILNSIIDWWIKLACTYSTFLMLRDLLLPCLIANFITPIWVTVLSLLGVRRQQQQPIGNETTRLPQLRLDEDILLREPRRVPKPIIMQEERANPPIQLDLHARTATYRQRTQSNSDRPRDTPFGRSRPQLLANE</sequence>
<evidence type="ECO:0000256" key="1">
    <source>
        <dbReference type="ARBA" id="ARBA00004651"/>
    </source>
</evidence>
<keyword evidence="5 8" id="KW-1133">Transmembrane helix</keyword>
<dbReference type="InterPro" id="IPR051539">
    <property type="entry name" value="T4SS-coupling_protein"/>
</dbReference>
<dbReference type="InterPro" id="IPR003688">
    <property type="entry name" value="TraG/VirD4"/>
</dbReference>
<evidence type="ECO:0000256" key="5">
    <source>
        <dbReference type="ARBA" id="ARBA00022989"/>
    </source>
</evidence>
<dbReference type="AlphaFoldDB" id="A0A183CHY7"/>
<protein>
    <submittedName>
        <fullName evidence="10">Type IV secretory system conjugative DNA transfer family protein</fullName>
    </submittedName>
</protein>
<feature type="region of interest" description="Disordered" evidence="7">
    <location>
        <begin position="555"/>
        <end position="676"/>
    </location>
</feature>
<evidence type="ECO:0000256" key="4">
    <source>
        <dbReference type="ARBA" id="ARBA00022692"/>
    </source>
</evidence>
<dbReference type="PANTHER" id="PTHR37937">
    <property type="entry name" value="CONJUGATIVE TRANSFER: DNA TRANSPORT"/>
    <property type="match status" value="1"/>
</dbReference>
<evidence type="ECO:0000256" key="2">
    <source>
        <dbReference type="ARBA" id="ARBA00008806"/>
    </source>
</evidence>
<proteinExistence type="inferred from homology"/>
<feature type="transmembrane region" description="Helical" evidence="8">
    <location>
        <begin position="70"/>
        <end position="96"/>
    </location>
</feature>
<comment type="similarity">
    <text evidence="2">Belongs to the VirD4/TraG family.</text>
</comment>
<keyword evidence="6 8" id="KW-0472">Membrane</keyword>
<dbReference type="Proteomes" id="UP000050741">
    <property type="component" value="Unassembled WGS sequence"/>
</dbReference>
<dbReference type="PANTHER" id="PTHR37937:SF1">
    <property type="entry name" value="CONJUGATIVE TRANSFER: DNA TRANSPORT"/>
    <property type="match status" value="1"/>
</dbReference>
<keyword evidence="9" id="KW-1185">Reference proteome</keyword>
<dbReference type="Pfam" id="PF02534">
    <property type="entry name" value="T4SS-DNA_transf"/>
    <property type="match status" value="1"/>
</dbReference>
<reference evidence="10" key="2">
    <citation type="submission" date="2016-06" db="UniProtKB">
        <authorList>
            <consortium name="WormBaseParasite"/>
        </authorList>
    </citation>
    <scope>IDENTIFICATION</scope>
</reference>
<reference evidence="9" key="1">
    <citation type="submission" date="2014-05" db="EMBL/GenBank/DDBJ databases">
        <title>The genome and life-stage specific transcriptomes of Globodera pallida elucidate key aspects of plant parasitism by a cyst nematode.</title>
        <authorList>
            <person name="Cotton J.A."/>
            <person name="Lilley C.J."/>
            <person name="Jones L.M."/>
            <person name="Kikuchi T."/>
            <person name="Reid A.J."/>
            <person name="Thorpe P."/>
            <person name="Tsai I.J."/>
            <person name="Beasley H."/>
            <person name="Blok V."/>
            <person name="Cock P.J.A."/>
            <person name="Van den Akker S.E."/>
            <person name="Holroyd N."/>
            <person name="Hunt M."/>
            <person name="Mantelin S."/>
            <person name="Naghra H."/>
            <person name="Pain A."/>
            <person name="Palomares-Rius J.E."/>
            <person name="Zarowiecki M."/>
            <person name="Berriman M."/>
            <person name="Jones J.T."/>
            <person name="Urwin P.E."/>
        </authorList>
    </citation>
    <scope>NUCLEOTIDE SEQUENCE [LARGE SCALE GENOMIC DNA]</scope>
    <source>
        <strain evidence="9">Lindley</strain>
    </source>
</reference>
<evidence type="ECO:0000256" key="6">
    <source>
        <dbReference type="ARBA" id="ARBA00023136"/>
    </source>
</evidence>
<evidence type="ECO:0000256" key="8">
    <source>
        <dbReference type="SAM" id="Phobius"/>
    </source>
</evidence>
<feature type="transmembrane region" description="Helical" evidence="8">
    <location>
        <begin position="535"/>
        <end position="553"/>
    </location>
</feature>
<feature type="region of interest" description="Disordered" evidence="7">
    <location>
        <begin position="505"/>
        <end position="531"/>
    </location>
</feature>
<dbReference type="GO" id="GO:0005886">
    <property type="term" value="C:plasma membrane"/>
    <property type="evidence" value="ECO:0007669"/>
    <property type="project" value="UniProtKB-SubCell"/>
</dbReference>
<evidence type="ECO:0000313" key="10">
    <source>
        <dbReference type="WBParaSite" id="GPLIN_001249300"/>
    </source>
</evidence>
<accession>A0A183CHY7</accession>
<evidence type="ECO:0000256" key="3">
    <source>
        <dbReference type="ARBA" id="ARBA00022475"/>
    </source>
</evidence>
<dbReference type="WBParaSite" id="GPLIN_001249300">
    <property type="protein sequence ID" value="GPLIN_001249300"/>
    <property type="gene ID" value="GPLIN_001249300"/>
</dbReference>
<feature type="compositionally biased region" description="Polar residues" evidence="7">
    <location>
        <begin position="621"/>
        <end position="652"/>
    </location>
</feature>
<keyword evidence="3" id="KW-1003">Cell membrane</keyword>
<keyword evidence="4 8" id="KW-0812">Transmembrane</keyword>
<feature type="transmembrane region" description="Helical" evidence="8">
    <location>
        <begin position="129"/>
        <end position="150"/>
    </location>
</feature>
<organism evidence="9 10">
    <name type="scientific">Globodera pallida</name>
    <name type="common">Potato cyst nematode worm</name>
    <name type="synonym">Heterodera pallida</name>
    <dbReference type="NCBI Taxonomy" id="36090"/>
    <lineage>
        <taxon>Eukaryota</taxon>
        <taxon>Metazoa</taxon>
        <taxon>Ecdysozoa</taxon>
        <taxon>Nematoda</taxon>
        <taxon>Chromadorea</taxon>
        <taxon>Rhabditida</taxon>
        <taxon>Tylenchina</taxon>
        <taxon>Tylenchomorpha</taxon>
        <taxon>Tylenchoidea</taxon>
        <taxon>Heteroderidae</taxon>
        <taxon>Heteroderinae</taxon>
        <taxon>Globodera</taxon>
    </lineage>
</organism>